<accession>A0A656PPD1</accession>
<organism evidence="8 9">
    <name type="scientific">candidate division WWE3 bacterium</name>
    <dbReference type="NCBI Taxonomy" id="2053526"/>
    <lineage>
        <taxon>Bacteria</taxon>
        <taxon>Katanobacteria</taxon>
    </lineage>
</organism>
<keyword evidence="6" id="KW-1133">Transmembrane helix</keyword>
<keyword evidence="5 6" id="KW-0067">ATP-binding</keyword>
<keyword evidence="4 6" id="KW-0547">Nucleotide-binding</keyword>
<evidence type="ECO:0000256" key="1">
    <source>
        <dbReference type="ARBA" id="ARBA00000877"/>
    </source>
</evidence>
<evidence type="ECO:0000256" key="4">
    <source>
        <dbReference type="ARBA" id="ARBA00022741"/>
    </source>
</evidence>
<dbReference type="InterPro" id="IPR012505">
    <property type="entry name" value="YbbR"/>
</dbReference>
<sequence>MFNQINNLVRLKENLYLTDFLDILIIALLIYTLFLFLRNTRTLMAFLGLAFAVGLYLIAKSFNLYVTLMALKYFVGVAVLIFVIIFQSEIRKYFEFLGLIGSRQIKVLPLTSRSPSTSEIIQACVRMAQAKIGALIVIQGKVGLDQFTDGGIMLDGAISEELLSSIFEPHSYGHDGAVLINNNKVAKFAVHLPLSTNFKEIGKHGTRHSAAVGITEVTDAFTIVVSEENGKISVTRDGKLKTLQEFTELEKELEKYTRSKFSKSTKENRLAKIIRQDFMIRLGALLIAGIIWFFAAFQTGIVEKTYKIPLNASKTSGSLLIQEYSPKEVKVKISARGEDAFREVSINDFKIDLDYTTLQNGVNKLTVSKEIITIPSNFSIVSFEPNIILLTAQKYYLAEIPVSVKTVGVLKNRLVLKSIEAEPNKLRLWVPEGIEAPKEITTEPLDISDKTESTVAPVKLVIPEGLRLEDDTTEISVALVIEQPSKR</sequence>
<dbReference type="GO" id="GO:0005524">
    <property type="term" value="F:ATP binding"/>
    <property type="evidence" value="ECO:0007669"/>
    <property type="project" value="UniProtKB-UniRule"/>
</dbReference>
<protein>
    <recommendedName>
        <fullName evidence="6">Diadenylate cyclase</fullName>
        <shortName evidence="6">DAC</shortName>
        <ecNumber evidence="6">2.7.7.85</ecNumber>
    </recommendedName>
    <alternativeName>
        <fullName evidence="6">Cyclic-di-AMP synthase</fullName>
        <shortName evidence="6">c-di-AMP synthase</shortName>
    </alternativeName>
</protein>
<comment type="caution">
    <text evidence="6">Lacks conserved residue(s) required for the propagation of feature annotation.</text>
</comment>
<evidence type="ECO:0000256" key="6">
    <source>
        <dbReference type="HAMAP-Rule" id="MF_01499"/>
    </source>
</evidence>
<dbReference type="EMBL" id="DQFB01000001">
    <property type="protein sequence ID" value="HCQ40157.1"/>
    <property type="molecule type" value="Genomic_DNA"/>
</dbReference>
<dbReference type="InterPro" id="IPR045585">
    <property type="entry name" value="CdaA_N"/>
</dbReference>
<dbReference type="GO" id="GO:0006171">
    <property type="term" value="P:cAMP biosynthetic process"/>
    <property type="evidence" value="ECO:0007669"/>
    <property type="project" value="InterPro"/>
</dbReference>
<evidence type="ECO:0000256" key="5">
    <source>
        <dbReference type="ARBA" id="ARBA00022840"/>
    </source>
</evidence>
<dbReference type="AlphaFoldDB" id="A0A656PPD1"/>
<dbReference type="PANTHER" id="PTHR34185:SF1">
    <property type="entry name" value="DIADENYLATE CYCLASE"/>
    <property type="match status" value="1"/>
</dbReference>
<dbReference type="GO" id="GO:0004016">
    <property type="term" value="F:adenylate cyclase activity"/>
    <property type="evidence" value="ECO:0007669"/>
    <property type="project" value="UniProtKB-UniRule"/>
</dbReference>
<dbReference type="Pfam" id="PF07949">
    <property type="entry name" value="YbbR"/>
    <property type="match status" value="1"/>
</dbReference>
<feature type="transmembrane region" description="Helical" evidence="6">
    <location>
        <begin position="42"/>
        <end position="59"/>
    </location>
</feature>
<dbReference type="InterPro" id="IPR036888">
    <property type="entry name" value="DNA_integrity_DisA_N_sf"/>
</dbReference>
<dbReference type="Proteomes" id="UP000262056">
    <property type="component" value="Unassembled WGS sequence"/>
</dbReference>
<dbReference type="Gene3D" id="2.170.120.30">
    <property type="match status" value="1"/>
</dbReference>
<evidence type="ECO:0000259" key="7">
    <source>
        <dbReference type="PROSITE" id="PS51794"/>
    </source>
</evidence>
<feature type="domain" description="DAC" evidence="7">
    <location>
        <begin position="87"/>
        <end position="248"/>
    </location>
</feature>
<keyword evidence="3 6" id="KW-0548">Nucleotidyltransferase</keyword>
<comment type="caution">
    <text evidence="8">The sequence shown here is derived from an EMBL/GenBank/DDBJ whole genome shotgun (WGS) entry which is preliminary data.</text>
</comment>
<comment type="catalytic activity">
    <reaction evidence="1 6">
        <text>2 ATP = 3',3'-c-di-AMP + 2 diphosphate</text>
        <dbReference type="Rhea" id="RHEA:35655"/>
        <dbReference type="ChEBI" id="CHEBI:30616"/>
        <dbReference type="ChEBI" id="CHEBI:33019"/>
        <dbReference type="ChEBI" id="CHEBI:71500"/>
        <dbReference type="EC" id="2.7.7.85"/>
    </reaction>
</comment>
<dbReference type="InterPro" id="IPR034701">
    <property type="entry name" value="CdaA"/>
</dbReference>
<proteinExistence type="inferred from homology"/>
<dbReference type="PROSITE" id="PS51794">
    <property type="entry name" value="DAC"/>
    <property type="match status" value="1"/>
</dbReference>
<dbReference type="InterPro" id="IPR003390">
    <property type="entry name" value="DNA_integrity_scan_DisA_N"/>
</dbReference>
<dbReference type="Pfam" id="PF19293">
    <property type="entry name" value="CdaA_N"/>
    <property type="match status" value="1"/>
</dbReference>
<comment type="function">
    <text evidence="6">Catalyzes the condensation of 2 ATP molecules into cyclic di-AMP (c-di-AMP), a second messenger used to regulate differing processes in different bacteria.</text>
</comment>
<evidence type="ECO:0000313" key="9">
    <source>
        <dbReference type="Proteomes" id="UP000262056"/>
    </source>
</evidence>
<keyword evidence="6" id="KW-0472">Membrane</keyword>
<dbReference type="SUPFAM" id="SSF143597">
    <property type="entry name" value="YojJ-like"/>
    <property type="match status" value="1"/>
</dbReference>
<dbReference type="HAMAP" id="MF_01499">
    <property type="entry name" value="DacA"/>
    <property type="match status" value="1"/>
</dbReference>
<feature type="transmembrane region" description="Helical" evidence="6">
    <location>
        <begin position="278"/>
        <end position="297"/>
    </location>
</feature>
<comment type="similarity">
    <text evidence="6">Belongs to the adenylate cyclase family. DacA/CdaA subfamily.</text>
</comment>
<name>A0A656PPD1_UNCKA</name>
<dbReference type="EC" id="2.7.7.85" evidence="6"/>
<dbReference type="GO" id="GO:0106408">
    <property type="term" value="F:diadenylate cyclase activity"/>
    <property type="evidence" value="ECO:0007669"/>
    <property type="project" value="UniProtKB-EC"/>
</dbReference>
<feature type="transmembrane region" description="Helical" evidence="6">
    <location>
        <begin position="65"/>
        <end position="86"/>
    </location>
</feature>
<keyword evidence="2 6" id="KW-0808">Transferase</keyword>
<feature type="transmembrane region" description="Helical" evidence="6">
    <location>
        <begin position="20"/>
        <end position="37"/>
    </location>
</feature>
<evidence type="ECO:0000256" key="2">
    <source>
        <dbReference type="ARBA" id="ARBA00022679"/>
    </source>
</evidence>
<dbReference type="Gene3D" id="2.170.120.40">
    <property type="entry name" value="YbbR-like domain"/>
    <property type="match status" value="1"/>
</dbReference>
<dbReference type="InterPro" id="IPR050338">
    <property type="entry name" value="DisA"/>
</dbReference>
<keyword evidence="6" id="KW-1003">Cell membrane</keyword>
<dbReference type="Pfam" id="PF02457">
    <property type="entry name" value="DAC"/>
    <property type="match status" value="1"/>
</dbReference>
<dbReference type="Gene3D" id="3.40.1700.10">
    <property type="entry name" value="DNA integrity scanning protein, DisA, N-terminal domain"/>
    <property type="match status" value="1"/>
</dbReference>
<evidence type="ECO:0000256" key="3">
    <source>
        <dbReference type="ARBA" id="ARBA00022695"/>
    </source>
</evidence>
<evidence type="ECO:0000313" key="8">
    <source>
        <dbReference type="EMBL" id="HCQ40157.1"/>
    </source>
</evidence>
<gene>
    <name evidence="6" type="primary">dacA</name>
    <name evidence="8" type="ORF">DIU24_00425</name>
</gene>
<dbReference type="PANTHER" id="PTHR34185">
    <property type="entry name" value="DIADENYLATE CYCLASE"/>
    <property type="match status" value="1"/>
</dbReference>
<reference evidence="8 9" key="1">
    <citation type="journal article" date="2018" name="Nat. Biotechnol.">
        <title>A standardized bacterial taxonomy based on genome phylogeny substantially revises the tree of life.</title>
        <authorList>
            <person name="Parks D.H."/>
            <person name="Chuvochina M."/>
            <person name="Waite D.W."/>
            <person name="Rinke C."/>
            <person name="Skarshewski A."/>
            <person name="Chaumeil P.A."/>
            <person name="Hugenholtz P."/>
        </authorList>
    </citation>
    <scope>NUCLEOTIDE SEQUENCE [LARGE SCALE GENOMIC DNA]</scope>
    <source>
        <strain evidence="8">UBA12021</strain>
    </source>
</reference>
<keyword evidence="6" id="KW-0812">Transmembrane</keyword>
<comment type="subunit">
    <text evidence="6">Probably a homodimer.</text>
</comment>